<evidence type="ECO:0000256" key="2">
    <source>
        <dbReference type="ARBA" id="ARBA00023125"/>
    </source>
</evidence>
<accession>A0ABS3DVR2</accession>
<proteinExistence type="predicted"/>
<evidence type="ECO:0000313" key="5">
    <source>
        <dbReference type="EMBL" id="MBN8235438.1"/>
    </source>
</evidence>
<dbReference type="EMBL" id="JAEKJY010000002">
    <property type="protein sequence ID" value="MBN8235438.1"/>
    <property type="molecule type" value="Genomic_DNA"/>
</dbReference>
<evidence type="ECO:0000259" key="4">
    <source>
        <dbReference type="PROSITE" id="PS50977"/>
    </source>
</evidence>
<dbReference type="InterPro" id="IPR009057">
    <property type="entry name" value="Homeodomain-like_sf"/>
</dbReference>
<dbReference type="RefSeq" id="WP_206933525.1">
    <property type="nucleotide sequence ID" value="NZ_JAEKJY010000002.1"/>
</dbReference>
<name>A0ABS3DVR2_9BACI</name>
<comment type="caution">
    <text evidence="5">The sequence shown here is derived from an EMBL/GenBank/DDBJ whole genome shotgun (WGS) entry which is preliminary data.</text>
</comment>
<dbReference type="Proteomes" id="UP000663970">
    <property type="component" value="Unassembled WGS sequence"/>
</dbReference>
<dbReference type="SUPFAM" id="SSF46689">
    <property type="entry name" value="Homeodomain-like"/>
    <property type="match status" value="1"/>
</dbReference>
<dbReference type="PANTHER" id="PTHR43479">
    <property type="entry name" value="ACREF/ENVCD OPERON REPRESSOR-RELATED"/>
    <property type="match status" value="1"/>
</dbReference>
<protein>
    <submittedName>
        <fullName evidence="5">Helix-turn-helix transcriptional regulator</fullName>
    </submittedName>
</protein>
<dbReference type="PANTHER" id="PTHR43479:SF22">
    <property type="entry name" value="TRANSCRIPTIONAL REGULATOR, TETR FAMILY"/>
    <property type="match status" value="1"/>
</dbReference>
<dbReference type="Gene3D" id="1.10.357.10">
    <property type="entry name" value="Tetracycline Repressor, domain 2"/>
    <property type="match status" value="1"/>
</dbReference>
<evidence type="ECO:0000256" key="3">
    <source>
        <dbReference type="PROSITE-ProRule" id="PRU00335"/>
    </source>
</evidence>
<feature type="domain" description="HTH tetR-type" evidence="4">
    <location>
        <begin position="2"/>
        <end position="62"/>
    </location>
</feature>
<dbReference type="PROSITE" id="PS01081">
    <property type="entry name" value="HTH_TETR_1"/>
    <property type="match status" value="1"/>
</dbReference>
<keyword evidence="6" id="KW-1185">Reference proteome</keyword>
<dbReference type="PROSITE" id="PS50977">
    <property type="entry name" value="HTH_TETR_2"/>
    <property type="match status" value="1"/>
</dbReference>
<evidence type="ECO:0000313" key="6">
    <source>
        <dbReference type="Proteomes" id="UP000663970"/>
    </source>
</evidence>
<dbReference type="InterPro" id="IPR050624">
    <property type="entry name" value="HTH-type_Tx_Regulator"/>
</dbReference>
<feature type="DNA-binding region" description="H-T-H motif" evidence="3">
    <location>
        <begin position="25"/>
        <end position="44"/>
    </location>
</feature>
<evidence type="ECO:0000256" key="1">
    <source>
        <dbReference type="ARBA" id="ARBA00022491"/>
    </source>
</evidence>
<keyword evidence="1" id="KW-0678">Repressor</keyword>
<gene>
    <name evidence="5" type="ORF">JF544_09255</name>
</gene>
<sequence>MDQKKLNIIETSIKLFAKKGFSSTSVQEIAKAANISKGAFYLHFDTKDDLLYELFEHYWRRMQKRINEVSSTPMPPKEKFIHQLKVSMEEVADHREFIIMQVREQVIPFNDMIENLIRRMRYHSVLFYRNHILAIYGPGAEPYAWEASLTVQSLFKTYMDLMIMDKMEFSLLKVAESIANKMDAIMEGFESGHDCPVITDEVIRRVIPENYQFNQFEDIVFQLQEIYDQRDDVDLKDTADILLQELKSDAPRPAVIKGMVFNLERYDEYIDLSTQIRAHYM</sequence>
<dbReference type="InterPro" id="IPR023772">
    <property type="entry name" value="DNA-bd_HTH_TetR-type_CS"/>
</dbReference>
<organism evidence="5 6">
    <name type="scientific">Halobacillus kuroshimensis</name>
    <dbReference type="NCBI Taxonomy" id="302481"/>
    <lineage>
        <taxon>Bacteria</taxon>
        <taxon>Bacillati</taxon>
        <taxon>Bacillota</taxon>
        <taxon>Bacilli</taxon>
        <taxon>Bacillales</taxon>
        <taxon>Bacillaceae</taxon>
        <taxon>Halobacillus</taxon>
    </lineage>
</organism>
<keyword evidence="2 3" id="KW-0238">DNA-binding</keyword>
<dbReference type="InterPro" id="IPR001647">
    <property type="entry name" value="HTH_TetR"/>
</dbReference>
<reference evidence="5 6" key="1">
    <citation type="submission" date="2020-12" db="EMBL/GenBank/DDBJ databases">
        <title>Oil enriched cultivation method for isolating marine PHA-producing bacteria.</title>
        <authorList>
            <person name="Zheng W."/>
            <person name="Yu S."/>
            <person name="Huang Y."/>
        </authorList>
    </citation>
    <scope>NUCLEOTIDE SEQUENCE [LARGE SCALE GENOMIC DNA]</scope>
    <source>
        <strain evidence="5 6">SY-2-6</strain>
    </source>
</reference>
<dbReference type="PRINTS" id="PR00455">
    <property type="entry name" value="HTHTETR"/>
</dbReference>
<dbReference type="Pfam" id="PF00440">
    <property type="entry name" value="TetR_N"/>
    <property type="match status" value="1"/>
</dbReference>